<feature type="compositionally biased region" description="Low complexity" evidence="1">
    <location>
        <begin position="83"/>
        <end position="96"/>
    </location>
</feature>
<accession>A0A8H5LMZ7</accession>
<evidence type="ECO:0008006" key="4">
    <source>
        <dbReference type="Google" id="ProtNLM"/>
    </source>
</evidence>
<organism evidence="2 3">
    <name type="scientific">Tetrapyrgos nigripes</name>
    <dbReference type="NCBI Taxonomy" id="182062"/>
    <lineage>
        <taxon>Eukaryota</taxon>
        <taxon>Fungi</taxon>
        <taxon>Dikarya</taxon>
        <taxon>Basidiomycota</taxon>
        <taxon>Agaricomycotina</taxon>
        <taxon>Agaricomycetes</taxon>
        <taxon>Agaricomycetidae</taxon>
        <taxon>Agaricales</taxon>
        <taxon>Marasmiineae</taxon>
        <taxon>Marasmiaceae</taxon>
        <taxon>Tetrapyrgos</taxon>
    </lineage>
</organism>
<dbReference type="EMBL" id="JAACJM010000035">
    <property type="protein sequence ID" value="KAF5363054.1"/>
    <property type="molecule type" value="Genomic_DNA"/>
</dbReference>
<dbReference type="Proteomes" id="UP000559256">
    <property type="component" value="Unassembled WGS sequence"/>
</dbReference>
<evidence type="ECO:0000313" key="2">
    <source>
        <dbReference type="EMBL" id="KAF5363054.1"/>
    </source>
</evidence>
<evidence type="ECO:0000313" key="3">
    <source>
        <dbReference type="Proteomes" id="UP000559256"/>
    </source>
</evidence>
<feature type="compositionally biased region" description="Polar residues" evidence="1">
    <location>
        <begin position="36"/>
        <end position="46"/>
    </location>
</feature>
<proteinExistence type="predicted"/>
<feature type="compositionally biased region" description="Acidic residues" evidence="1">
    <location>
        <begin position="109"/>
        <end position="120"/>
    </location>
</feature>
<evidence type="ECO:0000256" key="1">
    <source>
        <dbReference type="SAM" id="MobiDB-lite"/>
    </source>
</evidence>
<gene>
    <name evidence="2" type="ORF">D9758_012643</name>
</gene>
<feature type="compositionally biased region" description="Gly residues" evidence="1">
    <location>
        <begin position="312"/>
        <end position="328"/>
    </location>
</feature>
<feature type="compositionally biased region" description="Pro residues" evidence="1">
    <location>
        <begin position="55"/>
        <end position="64"/>
    </location>
</feature>
<protein>
    <recommendedName>
        <fullName evidence="4">DUF4939 domain-containing protein</fullName>
    </recommendedName>
</protein>
<sequence>MALLFKNVQVQQHRRSGSIFAHPSPSKPASEPMDSGTATQTRPASTHQQIHQQQPRPPPPPSPSPLRGNQQQGQDDNNDDGDASQGGQPGGSSDPPDGGGGSGGGGDPSSDDDDNDDDDENHPAQQFVAALESFNFILEKLAPGSSSNEKTEVKKPDTFDGTDPRKLCPFLIQLQINLQNHPNAYTTDAAKISFALSYLSGSALEFFEPDILNPNPFNPALWTLDFDIFVKELKDNFGVFDEVGEAEDQLETLHMKDSDKAAKYCGLAPRLKDVLSLTIKEEKLSLLKAQVLHMDSRYWCRQAEKKRENSSGGKGSSEGKGSGGGNSGSGKSSGSSKTKTGALQVNITPTTMTSTSSVSSTSG</sequence>
<dbReference type="OrthoDB" id="5552562at2759"/>
<feature type="compositionally biased region" description="Gly residues" evidence="1">
    <location>
        <begin position="97"/>
        <end position="107"/>
    </location>
</feature>
<name>A0A8H5LMZ7_9AGAR</name>
<keyword evidence="3" id="KW-1185">Reference proteome</keyword>
<feature type="region of interest" description="Disordered" evidence="1">
    <location>
        <begin position="303"/>
        <end position="363"/>
    </location>
</feature>
<dbReference type="AlphaFoldDB" id="A0A8H5LMZ7"/>
<feature type="region of interest" description="Disordered" evidence="1">
    <location>
        <begin position="1"/>
        <end position="122"/>
    </location>
</feature>
<reference evidence="2 3" key="1">
    <citation type="journal article" date="2020" name="ISME J.">
        <title>Uncovering the hidden diversity of litter-decomposition mechanisms in mushroom-forming fungi.</title>
        <authorList>
            <person name="Floudas D."/>
            <person name="Bentzer J."/>
            <person name="Ahren D."/>
            <person name="Johansson T."/>
            <person name="Persson P."/>
            <person name="Tunlid A."/>
        </authorList>
    </citation>
    <scope>NUCLEOTIDE SEQUENCE [LARGE SCALE GENOMIC DNA]</scope>
    <source>
        <strain evidence="2 3">CBS 291.85</strain>
    </source>
</reference>
<comment type="caution">
    <text evidence="2">The sequence shown here is derived from an EMBL/GenBank/DDBJ whole genome shotgun (WGS) entry which is preliminary data.</text>
</comment>
<feature type="compositionally biased region" description="Low complexity" evidence="1">
    <location>
        <begin position="348"/>
        <end position="363"/>
    </location>
</feature>
<feature type="compositionally biased region" description="Low complexity" evidence="1">
    <location>
        <begin position="329"/>
        <end position="341"/>
    </location>
</feature>